<comment type="caution">
    <text evidence="1">The sequence shown here is derived from an EMBL/GenBank/DDBJ whole genome shotgun (WGS) entry which is preliminary data.</text>
</comment>
<dbReference type="Proteomes" id="UP000469440">
    <property type="component" value="Unassembled WGS sequence"/>
</dbReference>
<gene>
    <name evidence="1" type="ORF">CAFE_34960</name>
</gene>
<reference evidence="1 2" key="1">
    <citation type="submission" date="2019-09" db="EMBL/GenBank/DDBJ databases">
        <title>Genome sequence of Clostridium sp. EA1.</title>
        <authorList>
            <person name="Poehlein A."/>
            <person name="Bengelsdorf F.R."/>
            <person name="Daniel R."/>
        </authorList>
    </citation>
    <scope>NUCLEOTIDE SEQUENCE [LARGE SCALE GENOMIC DNA]</scope>
    <source>
        <strain evidence="1 2">EA1</strain>
    </source>
</reference>
<evidence type="ECO:0008006" key="3">
    <source>
        <dbReference type="Google" id="ProtNLM"/>
    </source>
</evidence>
<dbReference type="RefSeq" id="WP_156991349.1">
    <property type="nucleotide sequence ID" value="NZ_VWXL01000102.1"/>
</dbReference>
<name>A0A6N8I3Z3_9FIRM</name>
<evidence type="ECO:0000313" key="2">
    <source>
        <dbReference type="Proteomes" id="UP000469440"/>
    </source>
</evidence>
<dbReference type="EMBL" id="VWXL01000102">
    <property type="protein sequence ID" value="MVB12752.1"/>
    <property type="molecule type" value="Genomic_DNA"/>
</dbReference>
<organism evidence="1 2">
    <name type="scientific">Caproicibacter fermentans</name>
    <dbReference type="NCBI Taxonomy" id="2576756"/>
    <lineage>
        <taxon>Bacteria</taxon>
        <taxon>Bacillati</taxon>
        <taxon>Bacillota</taxon>
        <taxon>Clostridia</taxon>
        <taxon>Eubacteriales</taxon>
        <taxon>Acutalibacteraceae</taxon>
        <taxon>Caproicibacter</taxon>
    </lineage>
</organism>
<proteinExistence type="predicted"/>
<evidence type="ECO:0000313" key="1">
    <source>
        <dbReference type="EMBL" id="MVB12752.1"/>
    </source>
</evidence>
<accession>A0A6N8I3Z3</accession>
<dbReference type="AlphaFoldDB" id="A0A6N8I3Z3"/>
<keyword evidence="2" id="KW-1185">Reference proteome</keyword>
<protein>
    <recommendedName>
        <fullName evidence="3">Transcriptional regulator</fullName>
    </recommendedName>
</protein>
<sequence>MKHYEKLIELGCFSRCDLVTITGSDAAANSLIHDYLQKGYIERVRRDLYTAISIETKQPVPTRYQIASRLFEDACVSHHSAFEYYGYANQVFYAVYVTTQNRFQSFAYDGVTYHRIAPRYEASVELSGGVRAADLERTVIDSINDFEKIGGLEETLRCLMLIPVLKPDKLLLTLAAYNSGFLYQKSGYLLESLRDSLDLPESFFAECRKHISGSKKYLMKEHNNFVWHEKWRLYAPADIRAITNKGVTDDDAI</sequence>
<dbReference type="OrthoDB" id="9814778at2"/>